<evidence type="ECO:0000256" key="6">
    <source>
        <dbReference type="ARBA" id="ARBA00023098"/>
    </source>
</evidence>
<protein>
    <recommendedName>
        <fullName evidence="10">cardiolipin synthase (CMP-forming)</fullName>
        <ecNumber evidence="10">2.7.8.41</ecNumber>
    </recommendedName>
</protein>
<accession>A7S7X9</accession>
<feature type="transmembrane region" description="Helical" evidence="12">
    <location>
        <begin position="31"/>
        <end position="52"/>
    </location>
</feature>
<dbReference type="EMBL" id="DS469595">
    <property type="protein sequence ID" value="EDO40152.1"/>
    <property type="molecule type" value="Genomic_DNA"/>
</dbReference>
<dbReference type="OrthoDB" id="10020554at2759"/>
<evidence type="ECO:0000256" key="5">
    <source>
        <dbReference type="ARBA" id="ARBA00022989"/>
    </source>
</evidence>
<dbReference type="InterPro" id="IPR043130">
    <property type="entry name" value="CDP-OH_PTrfase_TM_dom"/>
</dbReference>
<dbReference type="AlphaFoldDB" id="A7S7X9"/>
<dbReference type="STRING" id="45351.A7S7X9"/>
<comment type="catalytic activity">
    <reaction evidence="11">
        <text>a CDP-1,2-diacyl-sn-glycerol + a 1,2-diacyl-sn-glycero-3-phospho-(1'-sn-glycerol) = a cardiolipin + CMP + H(+)</text>
        <dbReference type="Rhea" id="RHEA:32931"/>
        <dbReference type="ChEBI" id="CHEBI:15378"/>
        <dbReference type="ChEBI" id="CHEBI:58332"/>
        <dbReference type="ChEBI" id="CHEBI:60377"/>
        <dbReference type="ChEBI" id="CHEBI:62237"/>
        <dbReference type="ChEBI" id="CHEBI:64716"/>
        <dbReference type="EC" id="2.7.8.41"/>
    </reaction>
</comment>
<evidence type="ECO:0000256" key="3">
    <source>
        <dbReference type="ARBA" id="ARBA00022679"/>
    </source>
</evidence>
<dbReference type="Pfam" id="PF01066">
    <property type="entry name" value="CDP-OH_P_transf"/>
    <property type="match status" value="1"/>
</dbReference>
<dbReference type="PANTHER" id="PTHR14269:SF60">
    <property type="entry name" value="CARDIOLIPIN SYNTHASE (CMP-FORMING)"/>
    <property type="match status" value="1"/>
</dbReference>
<dbReference type="GO" id="GO:0016020">
    <property type="term" value="C:membrane"/>
    <property type="evidence" value="ECO:0007669"/>
    <property type="project" value="UniProtKB-SubCell"/>
</dbReference>
<dbReference type="GO" id="GO:0032049">
    <property type="term" value="P:cardiolipin biosynthetic process"/>
    <property type="evidence" value="ECO:0000318"/>
    <property type="project" value="GO_Central"/>
</dbReference>
<feature type="non-terminal residue" evidence="13">
    <location>
        <position position="1"/>
    </location>
</feature>
<dbReference type="GO" id="GO:0005739">
    <property type="term" value="C:mitochondrion"/>
    <property type="evidence" value="ECO:0000318"/>
    <property type="project" value="GO_Central"/>
</dbReference>
<dbReference type="PIRSF" id="PIRSF000847">
    <property type="entry name" value="Phos_ph_gly_syn"/>
    <property type="match status" value="1"/>
</dbReference>
<dbReference type="GO" id="GO:0043337">
    <property type="term" value="F:cardiolipin synthase (CMP-forming)"/>
    <property type="evidence" value="ECO:0000318"/>
    <property type="project" value="GO_Central"/>
</dbReference>
<evidence type="ECO:0000256" key="11">
    <source>
        <dbReference type="ARBA" id="ARBA00047433"/>
    </source>
</evidence>
<evidence type="ECO:0000256" key="12">
    <source>
        <dbReference type="SAM" id="Phobius"/>
    </source>
</evidence>
<sequence length="172" mass="18892">REDIFTVPNLLSASRIIAAPFLGYFIVSEHYLTSVLIFGFAGITDMLDGYIARNFKNQGSMFGTVLDPMADKILMSVLTISLTVAGLLPVPLTALIISRDGLLIGASFYFRFKSLPPPKTISRYFDVNLATVELRPNFLGKANTVLQLGLVGCTLLAPLLGFVDHPYLQGYW</sequence>
<evidence type="ECO:0000256" key="2">
    <source>
        <dbReference type="ARBA" id="ARBA00022516"/>
    </source>
</evidence>
<dbReference type="eggNOG" id="KOG1617">
    <property type="taxonomic scope" value="Eukaryota"/>
</dbReference>
<evidence type="ECO:0000256" key="8">
    <source>
        <dbReference type="ARBA" id="ARBA00023209"/>
    </source>
</evidence>
<dbReference type="OMA" id="KRFNMAS"/>
<comment type="subcellular location">
    <subcellularLocation>
        <location evidence="1">Membrane</location>
        <topology evidence="1">Multi-pass membrane protein</topology>
    </subcellularLocation>
</comment>
<dbReference type="Proteomes" id="UP000001593">
    <property type="component" value="Unassembled WGS sequence"/>
</dbReference>
<keyword evidence="3" id="KW-0808">Transferase</keyword>
<feature type="transmembrane region" description="Helical" evidence="12">
    <location>
        <begin position="144"/>
        <end position="163"/>
    </location>
</feature>
<dbReference type="EC" id="2.7.8.41" evidence="10"/>
<reference evidence="13 14" key="1">
    <citation type="journal article" date="2007" name="Science">
        <title>Sea anemone genome reveals ancestral eumetazoan gene repertoire and genomic organization.</title>
        <authorList>
            <person name="Putnam N.H."/>
            <person name="Srivastava M."/>
            <person name="Hellsten U."/>
            <person name="Dirks B."/>
            <person name="Chapman J."/>
            <person name="Salamov A."/>
            <person name="Terry A."/>
            <person name="Shapiro H."/>
            <person name="Lindquist E."/>
            <person name="Kapitonov V.V."/>
            <person name="Jurka J."/>
            <person name="Genikhovich G."/>
            <person name="Grigoriev I.V."/>
            <person name="Lucas S.M."/>
            <person name="Steele R.E."/>
            <person name="Finnerty J.R."/>
            <person name="Technau U."/>
            <person name="Martindale M.Q."/>
            <person name="Rokhsar D.S."/>
        </authorList>
    </citation>
    <scope>NUCLEOTIDE SEQUENCE [LARGE SCALE GENOMIC DNA]</scope>
    <source>
        <strain evidence="14">CH2 X CH6</strain>
    </source>
</reference>
<dbReference type="KEGG" id="nve:5511882"/>
<feature type="transmembrane region" description="Helical" evidence="12">
    <location>
        <begin position="73"/>
        <end position="97"/>
    </location>
</feature>
<keyword evidence="2" id="KW-0444">Lipid biosynthesis</keyword>
<keyword evidence="8" id="KW-0594">Phospholipid biosynthesis</keyword>
<evidence type="ECO:0000256" key="7">
    <source>
        <dbReference type="ARBA" id="ARBA00023136"/>
    </source>
</evidence>
<dbReference type="PANTHER" id="PTHR14269">
    <property type="entry name" value="CDP-DIACYLGLYCEROL--GLYCEROL-3-PHOSPHATE 3-PHOSPHATIDYLTRANSFERASE-RELATED"/>
    <property type="match status" value="1"/>
</dbReference>
<gene>
    <name evidence="13" type="ORF">NEMVEDRAFT_v1g108180</name>
</gene>
<evidence type="ECO:0000313" key="14">
    <source>
        <dbReference type="Proteomes" id="UP000001593"/>
    </source>
</evidence>
<dbReference type="Gene3D" id="1.20.120.1760">
    <property type="match status" value="1"/>
</dbReference>
<dbReference type="PhylomeDB" id="A7S7X9"/>
<keyword evidence="4 12" id="KW-0812">Transmembrane</keyword>
<keyword evidence="7 12" id="KW-0472">Membrane</keyword>
<keyword evidence="5 12" id="KW-1133">Transmembrane helix</keyword>
<dbReference type="GO" id="GO:0008444">
    <property type="term" value="F:CDP-diacylglycerol-glycerol-3-phosphate 3-phosphatidyltransferase activity"/>
    <property type="evidence" value="ECO:0007669"/>
    <property type="project" value="InterPro"/>
</dbReference>
<dbReference type="InParanoid" id="A7S7X9"/>
<organism evidence="13 14">
    <name type="scientific">Nematostella vectensis</name>
    <name type="common">Starlet sea anemone</name>
    <dbReference type="NCBI Taxonomy" id="45351"/>
    <lineage>
        <taxon>Eukaryota</taxon>
        <taxon>Metazoa</taxon>
        <taxon>Cnidaria</taxon>
        <taxon>Anthozoa</taxon>
        <taxon>Hexacorallia</taxon>
        <taxon>Actiniaria</taxon>
        <taxon>Edwardsiidae</taxon>
        <taxon>Nematostella</taxon>
    </lineage>
</organism>
<proteinExistence type="predicted"/>
<evidence type="ECO:0000256" key="1">
    <source>
        <dbReference type="ARBA" id="ARBA00004141"/>
    </source>
</evidence>
<keyword evidence="6" id="KW-0443">Lipid metabolism</keyword>
<evidence type="ECO:0000256" key="4">
    <source>
        <dbReference type="ARBA" id="ARBA00022692"/>
    </source>
</evidence>
<dbReference type="InterPro" id="IPR004570">
    <property type="entry name" value="Phosphatidylglycerol_P_synth"/>
</dbReference>
<dbReference type="InterPro" id="IPR000462">
    <property type="entry name" value="CDP-OH_P_trans"/>
</dbReference>
<dbReference type="HOGENOM" id="CLU_051314_0_2_1"/>
<evidence type="ECO:0000313" key="13">
    <source>
        <dbReference type="EMBL" id="EDO40152.1"/>
    </source>
</evidence>
<name>A7S7X9_NEMVE</name>
<dbReference type="InterPro" id="IPR050324">
    <property type="entry name" value="CDP-alcohol_PTase-I"/>
</dbReference>
<evidence type="ECO:0000256" key="9">
    <source>
        <dbReference type="ARBA" id="ARBA00023264"/>
    </source>
</evidence>
<evidence type="ECO:0000256" key="10">
    <source>
        <dbReference type="ARBA" id="ARBA00039001"/>
    </source>
</evidence>
<keyword evidence="14" id="KW-1185">Reference proteome</keyword>
<keyword evidence="9" id="KW-1208">Phospholipid metabolism</keyword>